<keyword evidence="5 6" id="KW-0539">Nucleus</keyword>
<evidence type="ECO:0000256" key="1">
    <source>
        <dbReference type="ARBA" id="ARBA00004123"/>
    </source>
</evidence>
<organism evidence="9 10">
    <name type="scientific">Sphaeroforma arctica JP610</name>
    <dbReference type="NCBI Taxonomy" id="667725"/>
    <lineage>
        <taxon>Eukaryota</taxon>
        <taxon>Ichthyosporea</taxon>
        <taxon>Ichthyophonida</taxon>
        <taxon>Sphaeroforma</taxon>
    </lineage>
</organism>
<dbReference type="SUPFAM" id="SSF47396">
    <property type="entry name" value="Transcription factor IIA (TFIIA), alpha-helical domain"/>
    <property type="match status" value="1"/>
</dbReference>
<comment type="subcellular location">
    <subcellularLocation>
        <location evidence="1 6">Nucleus</location>
    </subcellularLocation>
</comment>
<dbReference type="EMBL" id="KQ241613">
    <property type="protein sequence ID" value="KNC87351.1"/>
    <property type="molecule type" value="Genomic_DNA"/>
</dbReference>
<dbReference type="GO" id="GO:0005672">
    <property type="term" value="C:transcription factor TFIIA complex"/>
    <property type="evidence" value="ECO:0007669"/>
    <property type="project" value="InterPro"/>
</dbReference>
<dbReference type="SUPFAM" id="SSF50784">
    <property type="entry name" value="Transcription factor IIA (TFIIA), beta-barrel domain"/>
    <property type="match status" value="1"/>
</dbReference>
<evidence type="ECO:0000256" key="3">
    <source>
        <dbReference type="ARBA" id="ARBA00023015"/>
    </source>
</evidence>
<evidence type="ECO:0000256" key="6">
    <source>
        <dbReference type="PIRNR" id="PIRNR009415"/>
    </source>
</evidence>
<dbReference type="InterPro" id="IPR009083">
    <property type="entry name" value="TFIIA_a-hlx"/>
</dbReference>
<sequence>MSESRNYELYRQSTLGQSLNDTLEELVLAHHISAEMQMKIFIQFDEAISQGLTNKIKSKCNFKGMLHTYNYCDFVWSFILSNTTFKTDNIEEVADTVKIVACDAKSM</sequence>
<dbReference type="PIRSF" id="PIRSF009415">
    <property type="entry name" value="Hum_TFIIA_gamma"/>
    <property type="match status" value="1"/>
</dbReference>
<keyword evidence="3 6" id="KW-0805">Transcription regulation</keyword>
<dbReference type="RefSeq" id="XP_014161253.1">
    <property type="nucleotide sequence ID" value="XM_014305778.1"/>
</dbReference>
<dbReference type="Proteomes" id="UP000054560">
    <property type="component" value="Unassembled WGS sequence"/>
</dbReference>
<dbReference type="eggNOG" id="KOG3463">
    <property type="taxonomic scope" value="Eukaryota"/>
</dbReference>
<feature type="domain" description="Transcription initiation factor IIA gamma subunit C-terminal" evidence="8">
    <location>
        <begin position="63"/>
        <end position="104"/>
    </location>
</feature>
<dbReference type="GO" id="GO:0006367">
    <property type="term" value="P:transcription initiation at RNA polymerase II promoter"/>
    <property type="evidence" value="ECO:0007669"/>
    <property type="project" value="InterPro"/>
</dbReference>
<keyword evidence="4 6" id="KW-0804">Transcription</keyword>
<evidence type="ECO:0000313" key="9">
    <source>
        <dbReference type="EMBL" id="KNC87351.1"/>
    </source>
</evidence>
<dbReference type="InterPro" id="IPR015871">
    <property type="entry name" value="TFIIA_gsu_C"/>
</dbReference>
<dbReference type="GO" id="GO:0003743">
    <property type="term" value="F:translation initiation factor activity"/>
    <property type="evidence" value="ECO:0007669"/>
    <property type="project" value="UniProtKB-KW"/>
</dbReference>
<reference evidence="9 10" key="1">
    <citation type="submission" date="2011-02" db="EMBL/GenBank/DDBJ databases">
        <title>The Genome Sequence of Sphaeroforma arctica JP610.</title>
        <authorList>
            <consortium name="The Broad Institute Genome Sequencing Platform"/>
            <person name="Russ C."/>
            <person name="Cuomo C."/>
            <person name="Young S.K."/>
            <person name="Zeng Q."/>
            <person name="Gargeya S."/>
            <person name="Alvarado L."/>
            <person name="Berlin A."/>
            <person name="Chapman S.B."/>
            <person name="Chen Z."/>
            <person name="Freedman E."/>
            <person name="Gellesch M."/>
            <person name="Goldberg J."/>
            <person name="Griggs A."/>
            <person name="Gujja S."/>
            <person name="Heilman E."/>
            <person name="Heiman D."/>
            <person name="Howarth C."/>
            <person name="Mehta T."/>
            <person name="Neiman D."/>
            <person name="Pearson M."/>
            <person name="Roberts A."/>
            <person name="Saif S."/>
            <person name="Shea T."/>
            <person name="Shenoy N."/>
            <person name="Sisk P."/>
            <person name="Stolte C."/>
            <person name="Sykes S."/>
            <person name="White J."/>
            <person name="Yandava C."/>
            <person name="Burger G."/>
            <person name="Gray M.W."/>
            <person name="Holland P.W.H."/>
            <person name="King N."/>
            <person name="Lang F.B.F."/>
            <person name="Roger A.J."/>
            <person name="Ruiz-Trillo I."/>
            <person name="Haas B."/>
            <person name="Nusbaum C."/>
            <person name="Birren B."/>
        </authorList>
    </citation>
    <scope>NUCLEOTIDE SEQUENCE [LARGE SCALE GENOMIC DNA]</scope>
    <source>
        <strain evidence="9 10">JP610</strain>
    </source>
</reference>
<keyword evidence="10" id="KW-1185">Reference proteome</keyword>
<dbReference type="Pfam" id="PF02751">
    <property type="entry name" value="TFIIA_gamma_C"/>
    <property type="match status" value="1"/>
</dbReference>
<evidence type="ECO:0000313" key="10">
    <source>
        <dbReference type="Proteomes" id="UP000054560"/>
    </source>
</evidence>
<dbReference type="InterPro" id="IPR015872">
    <property type="entry name" value="TFIIA_gsu_N"/>
</dbReference>
<dbReference type="PANTHER" id="PTHR10966">
    <property type="entry name" value="TRANSCRIPTION INITIATION FACTOR IIA SUBUNIT 2"/>
    <property type="match status" value="1"/>
</dbReference>
<accession>A0A0L0GEP3</accession>
<dbReference type="STRING" id="667725.A0A0L0GEP3"/>
<evidence type="ECO:0000256" key="4">
    <source>
        <dbReference type="ARBA" id="ARBA00023163"/>
    </source>
</evidence>
<protein>
    <recommendedName>
        <fullName evidence="6">Transcription initiation factor IIA subunit 2</fullName>
    </recommendedName>
</protein>
<keyword evidence="9" id="KW-0648">Protein biosynthesis</keyword>
<comment type="similarity">
    <text evidence="2 6">Belongs to the TFIIA subunit 2 family.</text>
</comment>
<dbReference type="Gene3D" id="2.30.18.10">
    <property type="entry name" value="Transcription factor IIA (TFIIA), beta-barrel domain"/>
    <property type="match status" value="1"/>
</dbReference>
<evidence type="ECO:0000259" key="7">
    <source>
        <dbReference type="Pfam" id="PF02268"/>
    </source>
</evidence>
<feature type="domain" description="Transcription initiation factor IIA gamma subunit N-terminal" evidence="7">
    <location>
        <begin position="6"/>
        <end position="51"/>
    </location>
</feature>
<dbReference type="InterPro" id="IPR003194">
    <property type="entry name" value="TFIIA_gsu"/>
</dbReference>
<keyword evidence="9" id="KW-0396">Initiation factor</keyword>
<dbReference type="CDD" id="cd10014">
    <property type="entry name" value="TFIIA_gamma_C"/>
    <property type="match status" value="1"/>
</dbReference>
<dbReference type="Pfam" id="PF02268">
    <property type="entry name" value="TFIIA_gamma_N"/>
    <property type="match status" value="1"/>
</dbReference>
<dbReference type="GeneID" id="25901045"/>
<dbReference type="InterPro" id="IPR009088">
    <property type="entry name" value="TFIIA_b-brl"/>
</dbReference>
<evidence type="ECO:0000256" key="2">
    <source>
        <dbReference type="ARBA" id="ARBA00007675"/>
    </source>
</evidence>
<comment type="function">
    <text evidence="6">TFIIA is a component of the transcription machinery of RNA polymerase II and plays an important role in transcriptional activation.</text>
</comment>
<evidence type="ECO:0000256" key="5">
    <source>
        <dbReference type="ARBA" id="ARBA00023242"/>
    </source>
</evidence>
<dbReference type="OrthoDB" id="586585at2759"/>
<dbReference type="Gene3D" id="1.10.287.190">
    <property type="entry name" value="Transcription factor IIA gamma subunit, alpha-helical domain"/>
    <property type="match status" value="1"/>
</dbReference>
<proteinExistence type="inferred from homology"/>
<gene>
    <name evidence="9" type="ORF">SARC_00541</name>
</gene>
<dbReference type="AlphaFoldDB" id="A0A0L0GEP3"/>
<evidence type="ECO:0000259" key="8">
    <source>
        <dbReference type="Pfam" id="PF02751"/>
    </source>
</evidence>
<name>A0A0L0GEP3_9EUKA</name>